<protein>
    <submittedName>
        <fullName evidence="1">Uncharacterized protein</fullName>
    </submittedName>
</protein>
<accession>A0AAN9IQF4</accession>
<sequence length="213" mass="24486">MIKQPTTTSTPKTQFLKKDTVPTTLTTKMIKKPTTLETPKTNIIKQPITPKILKTQFFKKDKPRFRSASKQGPSPFSCNEVLAGYMAHEYLMKGTIMGKSHDQTSGSKVEKESMQKKYKRKSRTTERSFQCFYSLKAFNLVFDFTSSPMALTLHVPISLCFSFSKNKTYQFLFSLSLCFSLLLYKLQPQPFTHLNSLINYVGKFFFLVIYSSV</sequence>
<dbReference type="EMBL" id="JAYKXN010000005">
    <property type="protein sequence ID" value="KAK7284139.1"/>
    <property type="molecule type" value="Genomic_DNA"/>
</dbReference>
<dbReference type="PANTHER" id="PTHR34657:SF4">
    <property type="entry name" value="EMBRYO SAC DEVELOPMENT ARREST 6"/>
    <property type="match status" value="1"/>
</dbReference>
<comment type="caution">
    <text evidence="1">The sequence shown here is derived from an EMBL/GenBank/DDBJ whole genome shotgun (WGS) entry which is preliminary data.</text>
</comment>
<dbReference type="Proteomes" id="UP001359559">
    <property type="component" value="Unassembled WGS sequence"/>
</dbReference>
<dbReference type="AlphaFoldDB" id="A0AAN9IQF4"/>
<keyword evidence="2" id="KW-1185">Reference proteome</keyword>
<dbReference type="PANTHER" id="PTHR34657">
    <property type="entry name" value="EMBRYO SAC DEVELOPMENT ARREST 6"/>
    <property type="match status" value="1"/>
</dbReference>
<reference evidence="1 2" key="1">
    <citation type="submission" date="2024-01" db="EMBL/GenBank/DDBJ databases">
        <title>The genomes of 5 underutilized Papilionoideae crops provide insights into root nodulation and disease resistance.</title>
        <authorList>
            <person name="Yuan L."/>
        </authorList>
    </citation>
    <scope>NUCLEOTIDE SEQUENCE [LARGE SCALE GENOMIC DNA]</scope>
    <source>
        <strain evidence="1">LY-2023</strain>
        <tissue evidence="1">Leaf</tissue>
    </source>
</reference>
<name>A0AAN9IQF4_CLITE</name>
<gene>
    <name evidence="1" type="ORF">RJT34_18879</name>
</gene>
<evidence type="ECO:0000313" key="2">
    <source>
        <dbReference type="Proteomes" id="UP001359559"/>
    </source>
</evidence>
<proteinExistence type="predicted"/>
<evidence type="ECO:0000313" key="1">
    <source>
        <dbReference type="EMBL" id="KAK7284139.1"/>
    </source>
</evidence>
<organism evidence="1 2">
    <name type="scientific">Clitoria ternatea</name>
    <name type="common">Butterfly pea</name>
    <dbReference type="NCBI Taxonomy" id="43366"/>
    <lineage>
        <taxon>Eukaryota</taxon>
        <taxon>Viridiplantae</taxon>
        <taxon>Streptophyta</taxon>
        <taxon>Embryophyta</taxon>
        <taxon>Tracheophyta</taxon>
        <taxon>Spermatophyta</taxon>
        <taxon>Magnoliopsida</taxon>
        <taxon>eudicotyledons</taxon>
        <taxon>Gunneridae</taxon>
        <taxon>Pentapetalae</taxon>
        <taxon>rosids</taxon>
        <taxon>fabids</taxon>
        <taxon>Fabales</taxon>
        <taxon>Fabaceae</taxon>
        <taxon>Papilionoideae</taxon>
        <taxon>50 kb inversion clade</taxon>
        <taxon>NPAAA clade</taxon>
        <taxon>indigoferoid/millettioid clade</taxon>
        <taxon>Phaseoleae</taxon>
        <taxon>Clitoria</taxon>
    </lineage>
</organism>